<dbReference type="EMBL" id="QRGR01000008">
    <property type="protein sequence ID" value="RDV15669.1"/>
    <property type="molecule type" value="Genomic_DNA"/>
</dbReference>
<accession>A0A3D8LDX3</accession>
<reference evidence="5" key="1">
    <citation type="submission" date="2018-08" db="EMBL/GenBank/DDBJ databases">
        <authorList>
            <person name="Liu Z.-W."/>
            <person name="Du Z.-J."/>
        </authorList>
    </citation>
    <scope>NUCLEOTIDE SEQUENCE [LARGE SCALE GENOMIC DNA]</scope>
    <source>
        <strain evidence="5">H4X</strain>
    </source>
</reference>
<dbReference type="Pfam" id="PF00583">
    <property type="entry name" value="Acetyltransf_1"/>
    <property type="match status" value="1"/>
</dbReference>
<dbReference type="OrthoDB" id="7205533at2"/>
<keyword evidence="5" id="KW-1185">Reference proteome</keyword>
<evidence type="ECO:0000256" key="2">
    <source>
        <dbReference type="ARBA" id="ARBA00023315"/>
    </source>
</evidence>
<keyword evidence="1 4" id="KW-0808">Transferase</keyword>
<dbReference type="AlphaFoldDB" id="A0A3D8LDX3"/>
<dbReference type="Proteomes" id="UP000256708">
    <property type="component" value="Unassembled WGS sequence"/>
</dbReference>
<dbReference type="Gene3D" id="3.40.630.30">
    <property type="match status" value="1"/>
</dbReference>
<dbReference type="PROSITE" id="PS51186">
    <property type="entry name" value="GNAT"/>
    <property type="match status" value="1"/>
</dbReference>
<evidence type="ECO:0000313" key="5">
    <source>
        <dbReference type="Proteomes" id="UP000256708"/>
    </source>
</evidence>
<feature type="domain" description="N-acetyltransferase" evidence="3">
    <location>
        <begin position="34"/>
        <end position="203"/>
    </location>
</feature>
<evidence type="ECO:0000259" key="3">
    <source>
        <dbReference type="PROSITE" id="PS51186"/>
    </source>
</evidence>
<comment type="caution">
    <text evidence="4">The sequence shown here is derived from an EMBL/GenBank/DDBJ whole genome shotgun (WGS) entry which is preliminary data.</text>
</comment>
<dbReference type="InterPro" id="IPR050680">
    <property type="entry name" value="YpeA/RimI_acetyltransf"/>
</dbReference>
<dbReference type="InterPro" id="IPR000182">
    <property type="entry name" value="GNAT_dom"/>
</dbReference>
<dbReference type="GO" id="GO:0016747">
    <property type="term" value="F:acyltransferase activity, transferring groups other than amino-acyl groups"/>
    <property type="evidence" value="ECO:0007669"/>
    <property type="project" value="InterPro"/>
</dbReference>
<dbReference type="SUPFAM" id="SSF55729">
    <property type="entry name" value="Acyl-CoA N-acyltransferases (Nat)"/>
    <property type="match status" value="1"/>
</dbReference>
<dbReference type="PANTHER" id="PTHR43420:SF47">
    <property type="entry name" value="N-ACETYLTRANSFERASE DOMAIN-CONTAINING PROTEIN"/>
    <property type="match status" value="1"/>
</dbReference>
<keyword evidence="2" id="KW-0012">Acyltransferase</keyword>
<sequence length="205" mass="23721">MNCLRFNLSSLSFPIERYLRNKKEYMPFPDSNIFTFRAGANDDAALLADLGWRTFEESFAAYNKPEDMAAFRPTMYSPELQATELADPTTKFILVEVAGEAIAYLKLNKGPAPEAIQAERPLQINRLYITSAWTGRGLGDQLMQLSLEKALQHDHDVVWLTVWEHNERAKRFYQKYGFREVGELEFVLGQDVQRDLYMQREVRLG</sequence>
<proteinExistence type="predicted"/>
<gene>
    <name evidence="4" type="ORF">DXT99_09310</name>
</gene>
<protein>
    <submittedName>
        <fullName evidence="4">GNAT family N-acetyltransferase</fullName>
    </submittedName>
</protein>
<name>A0A3D8LDX3_9BACT</name>
<dbReference type="PANTHER" id="PTHR43420">
    <property type="entry name" value="ACETYLTRANSFERASE"/>
    <property type="match status" value="1"/>
</dbReference>
<organism evidence="4 5">
    <name type="scientific">Pontibacter diazotrophicus</name>
    <dbReference type="NCBI Taxonomy" id="1400979"/>
    <lineage>
        <taxon>Bacteria</taxon>
        <taxon>Pseudomonadati</taxon>
        <taxon>Bacteroidota</taxon>
        <taxon>Cytophagia</taxon>
        <taxon>Cytophagales</taxon>
        <taxon>Hymenobacteraceae</taxon>
        <taxon>Pontibacter</taxon>
    </lineage>
</organism>
<evidence type="ECO:0000256" key="1">
    <source>
        <dbReference type="ARBA" id="ARBA00022679"/>
    </source>
</evidence>
<dbReference type="CDD" id="cd04301">
    <property type="entry name" value="NAT_SF"/>
    <property type="match status" value="1"/>
</dbReference>
<dbReference type="InterPro" id="IPR016181">
    <property type="entry name" value="Acyl_CoA_acyltransferase"/>
</dbReference>
<evidence type="ECO:0000313" key="4">
    <source>
        <dbReference type="EMBL" id="RDV15669.1"/>
    </source>
</evidence>